<gene>
    <name evidence="2" type="ordered locus">Rfer_1203</name>
</gene>
<accession>Q21Z65</accession>
<evidence type="ECO:0000313" key="3">
    <source>
        <dbReference type="Proteomes" id="UP000008332"/>
    </source>
</evidence>
<name>Q21Z65_ALBFT</name>
<dbReference type="AlphaFoldDB" id="Q21Z65"/>
<dbReference type="OrthoDB" id="9155446at2"/>
<reference evidence="3" key="1">
    <citation type="submission" date="2006-02" db="EMBL/GenBank/DDBJ databases">
        <title>Complete sequence of chromosome of Rhodoferax ferrireducens DSM 15236.</title>
        <authorList>
            <person name="Copeland A."/>
            <person name="Lucas S."/>
            <person name="Lapidus A."/>
            <person name="Barry K."/>
            <person name="Detter J.C."/>
            <person name="Glavina del Rio T."/>
            <person name="Hammon N."/>
            <person name="Israni S."/>
            <person name="Pitluck S."/>
            <person name="Brettin T."/>
            <person name="Bruce D."/>
            <person name="Han C."/>
            <person name="Tapia R."/>
            <person name="Gilna P."/>
            <person name="Kiss H."/>
            <person name="Schmutz J."/>
            <person name="Larimer F."/>
            <person name="Land M."/>
            <person name="Kyrpides N."/>
            <person name="Ivanova N."/>
            <person name="Richardson P."/>
        </authorList>
    </citation>
    <scope>NUCLEOTIDE SEQUENCE [LARGE SCALE GENOMIC DNA]</scope>
    <source>
        <strain evidence="3">ATCC BAA-621 / DSM 15236 / T118</strain>
    </source>
</reference>
<dbReference type="HOGENOM" id="CLU_1342365_0_0_4"/>
<evidence type="ECO:0000256" key="1">
    <source>
        <dbReference type="SAM" id="MobiDB-lite"/>
    </source>
</evidence>
<dbReference type="KEGG" id="rfr:Rfer_1203"/>
<keyword evidence="3" id="KW-1185">Reference proteome</keyword>
<protein>
    <submittedName>
        <fullName evidence="2">Uncharacterized protein</fullName>
    </submittedName>
</protein>
<dbReference type="Proteomes" id="UP000008332">
    <property type="component" value="Chromosome"/>
</dbReference>
<dbReference type="eggNOG" id="ENOG5033MDZ">
    <property type="taxonomic scope" value="Bacteria"/>
</dbReference>
<sequence length="204" mass="22199">MTDINKNEAERLIAQFLSEHEHPTTKDWKALVNKYPQHASNIADAAIVRMAGDAADASDEDYVFDAELASRTVSKALSRFHQVPSHSLESAQQKVNSLKGAARKGAAQKIGIGPYATLLNGVLSGRTKAPGKLLDALSAFFEEPATALAEVFRRNFATTPVPAFKAGHGKPKLATQPNTWEESVREQDLSAEETARLLKFADEK</sequence>
<feature type="region of interest" description="Disordered" evidence="1">
    <location>
        <begin position="166"/>
        <end position="186"/>
    </location>
</feature>
<evidence type="ECO:0000313" key="2">
    <source>
        <dbReference type="EMBL" id="ABD68938.1"/>
    </source>
</evidence>
<proteinExistence type="predicted"/>
<dbReference type="STRING" id="338969.Rfer_1203"/>
<dbReference type="RefSeq" id="WP_011463507.1">
    <property type="nucleotide sequence ID" value="NC_007908.1"/>
</dbReference>
<dbReference type="EMBL" id="CP000267">
    <property type="protein sequence ID" value="ABD68938.1"/>
    <property type="molecule type" value="Genomic_DNA"/>
</dbReference>
<organism evidence="2 3">
    <name type="scientific">Albidiferax ferrireducens (strain ATCC BAA-621 / DSM 15236 / T118)</name>
    <name type="common">Rhodoferax ferrireducens</name>
    <dbReference type="NCBI Taxonomy" id="338969"/>
    <lineage>
        <taxon>Bacteria</taxon>
        <taxon>Pseudomonadati</taxon>
        <taxon>Pseudomonadota</taxon>
        <taxon>Betaproteobacteria</taxon>
        <taxon>Burkholderiales</taxon>
        <taxon>Comamonadaceae</taxon>
        <taxon>Rhodoferax</taxon>
    </lineage>
</organism>